<dbReference type="EMBL" id="JACHNZ010000006">
    <property type="protein sequence ID" value="MBB4631139.1"/>
    <property type="molecule type" value="Genomic_DNA"/>
</dbReference>
<comment type="caution">
    <text evidence="1">The sequence shown here is derived from an EMBL/GenBank/DDBJ whole genome shotgun (WGS) entry which is preliminary data.</text>
</comment>
<keyword evidence="1" id="KW-0687">Ribonucleoprotein</keyword>
<name>A0A7W7AZN0_9SPHN</name>
<accession>A0A7W7AZN0</accession>
<dbReference type="GO" id="GO:0005840">
    <property type="term" value="C:ribosome"/>
    <property type="evidence" value="ECO:0007669"/>
    <property type="project" value="UniProtKB-KW"/>
</dbReference>
<evidence type="ECO:0000313" key="2">
    <source>
        <dbReference type="Proteomes" id="UP000566324"/>
    </source>
</evidence>
<gene>
    <name evidence="1" type="ORF">GGQ98_000746</name>
</gene>
<organism evidence="1 2">
    <name type="scientific">Sphingosinicella soli</name>
    <dbReference type="NCBI Taxonomy" id="333708"/>
    <lineage>
        <taxon>Bacteria</taxon>
        <taxon>Pseudomonadati</taxon>
        <taxon>Pseudomonadota</taxon>
        <taxon>Alphaproteobacteria</taxon>
        <taxon>Sphingomonadales</taxon>
        <taxon>Sphingosinicellaceae</taxon>
        <taxon>Sphingosinicella</taxon>
    </lineage>
</organism>
<protein>
    <submittedName>
        <fullName evidence="1">Ribosomal protein S27E</fullName>
    </submittedName>
</protein>
<dbReference type="RefSeq" id="WP_184065286.1">
    <property type="nucleotide sequence ID" value="NZ_JACHNZ010000006.1"/>
</dbReference>
<dbReference type="Proteomes" id="UP000566324">
    <property type="component" value="Unassembled WGS sequence"/>
</dbReference>
<sequence length="70" mass="7572">MLDTRAYDGTKQGYRLVYRPSKVNCCPGCGHTNWYVGRSSAECAFCATALPLQQTGGADYLTDFTARAAA</sequence>
<keyword evidence="2" id="KW-1185">Reference proteome</keyword>
<evidence type="ECO:0000313" key="1">
    <source>
        <dbReference type="EMBL" id="MBB4631139.1"/>
    </source>
</evidence>
<dbReference type="AlphaFoldDB" id="A0A7W7AZN0"/>
<reference evidence="1 2" key="1">
    <citation type="submission" date="2020-08" db="EMBL/GenBank/DDBJ databases">
        <title>Genomic Encyclopedia of Type Strains, Phase IV (KMG-IV): sequencing the most valuable type-strain genomes for metagenomic binning, comparative biology and taxonomic classification.</title>
        <authorList>
            <person name="Goeker M."/>
        </authorList>
    </citation>
    <scope>NUCLEOTIDE SEQUENCE [LARGE SCALE GENOMIC DNA]</scope>
    <source>
        <strain evidence="1 2">DSM 17328</strain>
    </source>
</reference>
<keyword evidence="1" id="KW-0689">Ribosomal protein</keyword>
<proteinExistence type="predicted"/>